<accession>A0ABR1JLB0</accession>
<organism evidence="1 2">
    <name type="scientific">Marasmiellus scandens</name>
    <dbReference type="NCBI Taxonomy" id="2682957"/>
    <lineage>
        <taxon>Eukaryota</taxon>
        <taxon>Fungi</taxon>
        <taxon>Dikarya</taxon>
        <taxon>Basidiomycota</taxon>
        <taxon>Agaricomycotina</taxon>
        <taxon>Agaricomycetes</taxon>
        <taxon>Agaricomycetidae</taxon>
        <taxon>Agaricales</taxon>
        <taxon>Marasmiineae</taxon>
        <taxon>Omphalotaceae</taxon>
        <taxon>Marasmiellus</taxon>
    </lineage>
</organism>
<sequence>MELHCGYSLLPACTVLRPVYAFETLLFSTEGLDVIYFGTLEYDCESLSSICVGTHCYWSWPEELLVQRALLKSRYVFTANLASFLAHSSVPVTIYLRSSYLE</sequence>
<name>A0ABR1JLB0_9AGAR</name>
<comment type="caution">
    <text evidence="1">The sequence shown here is derived from an EMBL/GenBank/DDBJ whole genome shotgun (WGS) entry which is preliminary data.</text>
</comment>
<proteinExistence type="predicted"/>
<dbReference type="Proteomes" id="UP001498398">
    <property type="component" value="Unassembled WGS sequence"/>
</dbReference>
<keyword evidence="2" id="KW-1185">Reference proteome</keyword>
<gene>
    <name evidence="1" type="ORF">VKT23_007856</name>
</gene>
<evidence type="ECO:0000313" key="1">
    <source>
        <dbReference type="EMBL" id="KAK7462253.1"/>
    </source>
</evidence>
<reference evidence="1 2" key="1">
    <citation type="submission" date="2024-01" db="EMBL/GenBank/DDBJ databases">
        <title>A draft genome for the cacao thread blight pathogen Marasmiellus scandens.</title>
        <authorList>
            <person name="Baruah I.K."/>
            <person name="Leung J."/>
            <person name="Bukari Y."/>
            <person name="Amoako-Attah I."/>
            <person name="Meinhardt L.W."/>
            <person name="Bailey B.A."/>
            <person name="Cohen S.P."/>
        </authorList>
    </citation>
    <scope>NUCLEOTIDE SEQUENCE [LARGE SCALE GENOMIC DNA]</scope>
    <source>
        <strain evidence="1 2">GH-19</strain>
    </source>
</reference>
<evidence type="ECO:0000313" key="2">
    <source>
        <dbReference type="Proteomes" id="UP001498398"/>
    </source>
</evidence>
<dbReference type="EMBL" id="JBANRG010000011">
    <property type="protein sequence ID" value="KAK7462253.1"/>
    <property type="molecule type" value="Genomic_DNA"/>
</dbReference>
<protein>
    <submittedName>
        <fullName evidence="1">Uncharacterized protein</fullName>
    </submittedName>
</protein>